<dbReference type="PANTHER" id="PTHR43394:SF1">
    <property type="entry name" value="ATP-BINDING CASSETTE SUB-FAMILY B MEMBER 10, MITOCHONDRIAL"/>
    <property type="match status" value="1"/>
</dbReference>
<dbReference type="RefSeq" id="WP_386105998.1">
    <property type="nucleotide sequence ID" value="NZ_JBHTJR010000027.1"/>
</dbReference>
<keyword evidence="13" id="KW-1185">Reference proteome</keyword>
<name>A0ABW3JPZ7_9FLAO</name>
<keyword evidence="6 8" id="KW-1133">Transmembrane helix</keyword>
<dbReference type="InterPro" id="IPR011527">
    <property type="entry name" value="ABC1_TM_dom"/>
</dbReference>
<comment type="subcellular location">
    <subcellularLocation>
        <location evidence="1">Cell membrane</location>
        <topology evidence="1">Multi-pass membrane protein</topology>
    </subcellularLocation>
</comment>
<dbReference type="Proteomes" id="UP001597062">
    <property type="component" value="Unassembled WGS sequence"/>
</dbReference>
<sequence length="729" mass="82701">MTKTINLSQKHLKQTFTQQHDQSDCGVACLLSLIQYYGGSNNLEKLRELSGTTKQGTTLLGLYQAANKIGFSAQGNEADIQAVIDHKEPLILHVVIEERLQHYVICYGYDNDKFIIGDPAKGITSYTKEQLEQIWKSKTCLTLSPNENFVKTETQNKNKKQWFLKLLKEDYRLISFSVLLGLGIAILGMAMAIFSQKLIDDILPSKDFNKLITGISLVAFLLLVRVLFTALRDYFLIRQTKDFNNRIVDSFYSSLLNLPKPFFDTRKIGELVARLNDTQRVQRVIKQIVGNVVINALVTIVSLGFLFYYSWQTGLIAFISLPFYFVLIYSFNKRIINAQKEVMQGYAFSESNYITSMQGIATIKNNNRQTIFQKINQVIYGNFQEKAFNLGKINVRLSIFSGVFSVLFLMGILVYTSIQVYNETMQLGELMAILGITGSLLPSVASLALITIPINEAKVAFNRMYEFASMDKEQNGTTEISDFNSIEIKNLSFRFAGRSQLLKDINIKVTKNECIAIVGESGSGKSTLGQILQKFYPFENGMIIVNNETNLTELDTENWRTILGVVPQDVTIFGGNVITNILLGQEDKPESIIKFCQEYGFETFINTLPQSYATILGEAGINLSGGQKQVIALMRALYKKPKVLLLDEFTSAMDRKTEQFVLDLLNKLKSELTIIFISHRLHSLPKIADRIYVLENGIISDFGNHEKLLEKKNFYSEFWTELEFESRNE</sequence>
<accession>A0ABW3JPZ7</accession>
<evidence type="ECO:0000256" key="2">
    <source>
        <dbReference type="ARBA" id="ARBA00022692"/>
    </source>
</evidence>
<proteinExistence type="predicted"/>
<dbReference type="InterPro" id="IPR039421">
    <property type="entry name" value="Type_1_exporter"/>
</dbReference>
<dbReference type="EMBL" id="JBHTJR010000027">
    <property type="protein sequence ID" value="MFD0992573.1"/>
    <property type="molecule type" value="Genomic_DNA"/>
</dbReference>
<dbReference type="Pfam" id="PF03412">
    <property type="entry name" value="Peptidase_C39"/>
    <property type="match status" value="1"/>
</dbReference>
<dbReference type="InterPro" id="IPR003593">
    <property type="entry name" value="AAA+_ATPase"/>
</dbReference>
<feature type="transmembrane region" description="Helical" evidence="8">
    <location>
        <begin position="315"/>
        <end position="331"/>
    </location>
</feature>
<protein>
    <submittedName>
        <fullName evidence="12">Peptidase domain-containing ABC transporter</fullName>
    </submittedName>
</protein>
<evidence type="ECO:0000256" key="7">
    <source>
        <dbReference type="ARBA" id="ARBA00023136"/>
    </source>
</evidence>
<dbReference type="InterPro" id="IPR027417">
    <property type="entry name" value="P-loop_NTPase"/>
</dbReference>
<keyword evidence="4" id="KW-0378">Hydrolase</keyword>
<evidence type="ECO:0000259" key="9">
    <source>
        <dbReference type="PROSITE" id="PS50893"/>
    </source>
</evidence>
<evidence type="ECO:0000256" key="5">
    <source>
        <dbReference type="ARBA" id="ARBA00022840"/>
    </source>
</evidence>
<evidence type="ECO:0000256" key="6">
    <source>
        <dbReference type="ARBA" id="ARBA00022989"/>
    </source>
</evidence>
<evidence type="ECO:0000256" key="3">
    <source>
        <dbReference type="ARBA" id="ARBA00022741"/>
    </source>
</evidence>
<keyword evidence="7 8" id="KW-0472">Membrane</keyword>
<evidence type="ECO:0000256" key="8">
    <source>
        <dbReference type="SAM" id="Phobius"/>
    </source>
</evidence>
<keyword evidence="5" id="KW-0067">ATP-binding</keyword>
<dbReference type="PROSITE" id="PS50990">
    <property type="entry name" value="PEPTIDASE_C39"/>
    <property type="match status" value="1"/>
</dbReference>
<dbReference type="PANTHER" id="PTHR43394">
    <property type="entry name" value="ATP-DEPENDENT PERMEASE MDL1, MITOCHONDRIAL"/>
    <property type="match status" value="1"/>
</dbReference>
<gene>
    <name evidence="12" type="ORF">ACFQ1U_05095</name>
</gene>
<dbReference type="CDD" id="cd18570">
    <property type="entry name" value="ABC_6TM_PCAT1_LagD_like"/>
    <property type="match status" value="1"/>
</dbReference>
<keyword evidence="3" id="KW-0547">Nucleotide-binding</keyword>
<feature type="transmembrane region" description="Helical" evidence="8">
    <location>
        <begin position="430"/>
        <end position="454"/>
    </location>
</feature>
<evidence type="ECO:0000313" key="13">
    <source>
        <dbReference type="Proteomes" id="UP001597062"/>
    </source>
</evidence>
<feature type="domain" description="ABC transporter" evidence="9">
    <location>
        <begin position="486"/>
        <end position="721"/>
    </location>
</feature>
<organism evidence="12 13">
    <name type="scientific">Tenacibaculum geojense</name>
    <dbReference type="NCBI Taxonomy" id="915352"/>
    <lineage>
        <taxon>Bacteria</taxon>
        <taxon>Pseudomonadati</taxon>
        <taxon>Bacteroidota</taxon>
        <taxon>Flavobacteriia</taxon>
        <taxon>Flavobacteriales</taxon>
        <taxon>Flavobacteriaceae</taxon>
        <taxon>Tenacibaculum</taxon>
    </lineage>
</organism>
<evidence type="ECO:0000256" key="4">
    <source>
        <dbReference type="ARBA" id="ARBA00022801"/>
    </source>
</evidence>
<evidence type="ECO:0000259" key="11">
    <source>
        <dbReference type="PROSITE" id="PS50990"/>
    </source>
</evidence>
<feature type="domain" description="ABC transmembrane type-1" evidence="10">
    <location>
        <begin position="176"/>
        <end position="448"/>
    </location>
</feature>
<evidence type="ECO:0000313" key="12">
    <source>
        <dbReference type="EMBL" id="MFD0992573.1"/>
    </source>
</evidence>
<feature type="transmembrane region" description="Helical" evidence="8">
    <location>
        <begin position="288"/>
        <end position="309"/>
    </location>
</feature>
<feature type="transmembrane region" description="Helical" evidence="8">
    <location>
        <begin position="173"/>
        <end position="199"/>
    </location>
</feature>
<dbReference type="Gene3D" id="3.90.70.10">
    <property type="entry name" value="Cysteine proteinases"/>
    <property type="match status" value="1"/>
</dbReference>
<dbReference type="InterPro" id="IPR003439">
    <property type="entry name" value="ABC_transporter-like_ATP-bd"/>
</dbReference>
<feature type="transmembrane region" description="Helical" evidence="8">
    <location>
        <begin position="211"/>
        <end position="231"/>
    </location>
</feature>
<dbReference type="Pfam" id="PF00664">
    <property type="entry name" value="ABC_membrane"/>
    <property type="match status" value="1"/>
</dbReference>
<comment type="caution">
    <text evidence="12">The sequence shown here is derived from an EMBL/GenBank/DDBJ whole genome shotgun (WGS) entry which is preliminary data.</text>
</comment>
<dbReference type="SUPFAM" id="SSF90123">
    <property type="entry name" value="ABC transporter transmembrane region"/>
    <property type="match status" value="1"/>
</dbReference>
<dbReference type="SMART" id="SM00382">
    <property type="entry name" value="AAA"/>
    <property type="match status" value="1"/>
</dbReference>
<dbReference type="CDD" id="cd02418">
    <property type="entry name" value="Peptidase_C39B"/>
    <property type="match status" value="1"/>
</dbReference>
<keyword evidence="2 8" id="KW-0812">Transmembrane</keyword>
<evidence type="ECO:0000256" key="1">
    <source>
        <dbReference type="ARBA" id="ARBA00004651"/>
    </source>
</evidence>
<feature type="domain" description="Peptidase C39" evidence="11">
    <location>
        <begin position="19"/>
        <end position="142"/>
    </location>
</feature>
<dbReference type="InterPro" id="IPR005074">
    <property type="entry name" value="Peptidase_C39"/>
</dbReference>
<dbReference type="InterPro" id="IPR036640">
    <property type="entry name" value="ABC1_TM_sf"/>
</dbReference>
<dbReference type="Pfam" id="PF00005">
    <property type="entry name" value="ABC_tran"/>
    <property type="match status" value="1"/>
</dbReference>
<dbReference type="Gene3D" id="3.40.50.300">
    <property type="entry name" value="P-loop containing nucleotide triphosphate hydrolases"/>
    <property type="match status" value="1"/>
</dbReference>
<dbReference type="PROSITE" id="PS50929">
    <property type="entry name" value="ABC_TM1F"/>
    <property type="match status" value="1"/>
</dbReference>
<dbReference type="PROSITE" id="PS50893">
    <property type="entry name" value="ABC_TRANSPORTER_2"/>
    <property type="match status" value="1"/>
</dbReference>
<feature type="transmembrane region" description="Helical" evidence="8">
    <location>
        <begin position="397"/>
        <end position="418"/>
    </location>
</feature>
<dbReference type="Gene3D" id="1.20.1560.10">
    <property type="entry name" value="ABC transporter type 1, transmembrane domain"/>
    <property type="match status" value="1"/>
</dbReference>
<dbReference type="SUPFAM" id="SSF52540">
    <property type="entry name" value="P-loop containing nucleoside triphosphate hydrolases"/>
    <property type="match status" value="1"/>
</dbReference>
<reference evidence="13" key="1">
    <citation type="journal article" date="2019" name="Int. J. Syst. Evol. Microbiol.">
        <title>The Global Catalogue of Microorganisms (GCM) 10K type strain sequencing project: providing services to taxonomists for standard genome sequencing and annotation.</title>
        <authorList>
            <consortium name="The Broad Institute Genomics Platform"/>
            <consortium name="The Broad Institute Genome Sequencing Center for Infectious Disease"/>
            <person name="Wu L."/>
            <person name="Ma J."/>
        </authorList>
    </citation>
    <scope>NUCLEOTIDE SEQUENCE [LARGE SCALE GENOMIC DNA]</scope>
    <source>
        <strain evidence="13">CCUG 60527</strain>
    </source>
</reference>
<evidence type="ECO:0000259" key="10">
    <source>
        <dbReference type="PROSITE" id="PS50929"/>
    </source>
</evidence>